<dbReference type="PANTHER" id="PTHR38791:SF12">
    <property type="entry name" value="TRANSCRIPTION FACTOR DOMAIN-CONTAINING PROTEIN-RELATED"/>
    <property type="match status" value="1"/>
</dbReference>
<evidence type="ECO:0000313" key="2">
    <source>
        <dbReference type="EMBL" id="KIW14278.1"/>
    </source>
</evidence>
<dbReference type="PANTHER" id="PTHR38791">
    <property type="entry name" value="ZN(II)2CYS6 TRANSCRIPTION FACTOR (EUROFUNG)-RELATED-RELATED"/>
    <property type="match status" value="1"/>
</dbReference>
<evidence type="ECO:0000256" key="1">
    <source>
        <dbReference type="SAM" id="Coils"/>
    </source>
</evidence>
<evidence type="ECO:0008006" key="4">
    <source>
        <dbReference type="Google" id="ProtNLM"/>
    </source>
</evidence>
<dbReference type="RefSeq" id="XP_016234494.1">
    <property type="nucleotide sequence ID" value="XM_016381392.1"/>
</dbReference>
<keyword evidence="1" id="KW-0175">Coiled coil</keyword>
<dbReference type="STRING" id="91928.A0A0D2B5S0"/>
<dbReference type="AlphaFoldDB" id="A0A0D2B5S0"/>
<sequence>MVHLRFFYDFASAQDNGMTRGGALGRIPQMVTTCPSNTWFHSAISALSFANFGGRLKSQEAKDAGVVFYNNALGRLARVMSDSGGAKIQTDQVLPGIFLLGIYEAMTSTSFDGTYATHQKGAISILKFLWDGRARKNRVDKPRYASVINMQVLMHCLSNAEPPPPFLADMELHTTDNPSSELAVLIYRTCELRYRLVQLELQQQSSVLDDTNLDEKEQRLDQLLREAMDLDTALEEWYQRTNGRDGWNVTHSIPVNPESRPRWARELFSHPGAPEQMLIYHTILAALTIDLYRGTRLLLNLSILERARGNVDSPILDAQLVLYNESIAASTAALIMELITDLCMGVPSMLQLTATGGTDDPQSIEEVYSLRGLLMLWPLVAAVVCLRNEDVQKCDADGKRAWARCLLAFLKNSLGLAKAQAFIAKDS</sequence>
<feature type="coiled-coil region" evidence="1">
    <location>
        <begin position="213"/>
        <end position="240"/>
    </location>
</feature>
<dbReference type="HOGENOM" id="CLU_013866_5_1_1"/>
<dbReference type="InterPro" id="IPR053175">
    <property type="entry name" value="DHMBA_Reg_Transcription_Factor"/>
</dbReference>
<name>A0A0D2B5S0_9EURO</name>
<organism evidence="2 3">
    <name type="scientific">Exophiala spinifera</name>
    <dbReference type="NCBI Taxonomy" id="91928"/>
    <lineage>
        <taxon>Eukaryota</taxon>
        <taxon>Fungi</taxon>
        <taxon>Dikarya</taxon>
        <taxon>Ascomycota</taxon>
        <taxon>Pezizomycotina</taxon>
        <taxon>Eurotiomycetes</taxon>
        <taxon>Chaetothyriomycetidae</taxon>
        <taxon>Chaetothyriales</taxon>
        <taxon>Herpotrichiellaceae</taxon>
        <taxon>Exophiala</taxon>
    </lineage>
</organism>
<dbReference type="VEuPathDB" id="FungiDB:PV08_07060"/>
<reference evidence="2 3" key="1">
    <citation type="submission" date="2015-01" db="EMBL/GenBank/DDBJ databases">
        <title>The Genome Sequence of Exophiala spinifera CBS89968.</title>
        <authorList>
            <consortium name="The Broad Institute Genomics Platform"/>
            <person name="Cuomo C."/>
            <person name="de Hoog S."/>
            <person name="Gorbushina A."/>
            <person name="Stielow B."/>
            <person name="Teixiera M."/>
            <person name="Abouelleil A."/>
            <person name="Chapman S.B."/>
            <person name="Priest M."/>
            <person name="Young S.K."/>
            <person name="Wortman J."/>
            <person name="Nusbaum C."/>
            <person name="Birren B."/>
        </authorList>
    </citation>
    <scope>NUCLEOTIDE SEQUENCE [LARGE SCALE GENOMIC DNA]</scope>
    <source>
        <strain evidence="2 3">CBS 89968</strain>
    </source>
</reference>
<dbReference type="EMBL" id="KN847496">
    <property type="protein sequence ID" value="KIW14278.1"/>
    <property type="molecule type" value="Genomic_DNA"/>
</dbReference>
<dbReference type="GeneID" id="27334143"/>
<dbReference type="Proteomes" id="UP000053328">
    <property type="component" value="Unassembled WGS sequence"/>
</dbReference>
<evidence type="ECO:0000313" key="3">
    <source>
        <dbReference type="Proteomes" id="UP000053328"/>
    </source>
</evidence>
<accession>A0A0D2B5S0</accession>
<proteinExistence type="predicted"/>
<dbReference type="OrthoDB" id="2991872at2759"/>
<protein>
    <recommendedName>
        <fullName evidence="4">Transcription factor domain-containing protein</fullName>
    </recommendedName>
</protein>
<gene>
    <name evidence="2" type="ORF">PV08_07060</name>
</gene>
<keyword evidence="3" id="KW-1185">Reference proteome</keyword>